<evidence type="ECO:0000256" key="5">
    <source>
        <dbReference type="ARBA" id="ARBA00022622"/>
    </source>
</evidence>
<evidence type="ECO:0000256" key="4">
    <source>
        <dbReference type="ARBA" id="ARBA00022525"/>
    </source>
</evidence>
<dbReference type="OrthoDB" id="3767534at2759"/>
<dbReference type="SMART" id="SM00747">
    <property type="entry name" value="CFEM"/>
    <property type="match status" value="1"/>
</dbReference>
<evidence type="ECO:0000256" key="10">
    <source>
        <dbReference type="SAM" id="MobiDB-lite"/>
    </source>
</evidence>
<keyword evidence="14" id="KW-1185">Reference proteome</keyword>
<feature type="compositionally biased region" description="Low complexity" evidence="10">
    <location>
        <begin position="137"/>
        <end position="157"/>
    </location>
</feature>
<feature type="region of interest" description="Disordered" evidence="10">
    <location>
        <begin position="86"/>
        <end position="175"/>
    </location>
</feature>
<name>A0A9P9A6F1_9PEZI</name>
<feature type="binding site" description="axial binding residue" evidence="9">
    <location>
        <position position="41"/>
    </location>
    <ligand>
        <name>heme</name>
        <dbReference type="ChEBI" id="CHEBI:30413"/>
    </ligand>
    <ligandPart>
        <name>Fe</name>
        <dbReference type="ChEBI" id="CHEBI:18248"/>
    </ligandPart>
</feature>
<feature type="chain" id="PRO_5040497130" description="CFEM domain-containing protein" evidence="11">
    <location>
        <begin position="17"/>
        <end position="199"/>
    </location>
</feature>
<evidence type="ECO:0000256" key="3">
    <source>
        <dbReference type="ARBA" id="ARBA00010031"/>
    </source>
</evidence>
<comment type="subcellular location">
    <subcellularLocation>
        <location evidence="1">Membrane</location>
        <topology evidence="1">Lipid-anchor</topology>
        <topology evidence="1">GPI-anchor</topology>
    </subcellularLocation>
    <subcellularLocation>
        <location evidence="2">Secreted</location>
    </subcellularLocation>
</comment>
<organism evidence="13 14">
    <name type="scientific">Plectosphaerella plurivora</name>
    <dbReference type="NCBI Taxonomy" id="936078"/>
    <lineage>
        <taxon>Eukaryota</taxon>
        <taxon>Fungi</taxon>
        <taxon>Dikarya</taxon>
        <taxon>Ascomycota</taxon>
        <taxon>Pezizomycotina</taxon>
        <taxon>Sordariomycetes</taxon>
        <taxon>Hypocreomycetidae</taxon>
        <taxon>Glomerellales</taxon>
        <taxon>Plectosphaerellaceae</taxon>
        <taxon>Plectosphaerella</taxon>
    </lineage>
</organism>
<feature type="disulfide bond" evidence="9">
    <location>
        <begin position="37"/>
        <end position="44"/>
    </location>
</feature>
<keyword evidence="7 9" id="KW-1015">Disulfide bond</keyword>
<keyword evidence="4" id="KW-0964">Secreted</keyword>
<dbReference type="Pfam" id="PF05730">
    <property type="entry name" value="CFEM"/>
    <property type="match status" value="1"/>
</dbReference>
<keyword evidence="5" id="KW-0325">Glycoprotein</keyword>
<feature type="compositionally biased region" description="Low complexity" evidence="10">
    <location>
        <begin position="90"/>
        <end position="129"/>
    </location>
</feature>
<evidence type="ECO:0000256" key="7">
    <source>
        <dbReference type="ARBA" id="ARBA00023157"/>
    </source>
</evidence>
<dbReference type="InterPro" id="IPR008427">
    <property type="entry name" value="Extracellular_membr_CFEM_dom"/>
</dbReference>
<keyword evidence="5" id="KW-0336">GPI-anchor</keyword>
<comment type="similarity">
    <text evidence="3">Belongs to the RBT5 family.</text>
</comment>
<gene>
    <name evidence="13" type="ORF">F5X68DRAFT_51081</name>
</gene>
<dbReference type="Proteomes" id="UP000770015">
    <property type="component" value="Unassembled WGS sequence"/>
</dbReference>
<keyword evidence="9" id="KW-0479">Metal-binding</keyword>
<keyword evidence="9" id="KW-0408">Iron</keyword>
<evidence type="ECO:0000256" key="6">
    <source>
        <dbReference type="ARBA" id="ARBA00022729"/>
    </source>
</evidence>
<evidence type="ECO:0000313" key="13">
    <source>
        <dbReference type="EMBL" id="KAH6669758.1"/>
    </source>
</evidence>
<sequence length="199" mass="18902">MKYFYTLAALVALVSAQELPECAVSCIRDATESETTCTFGDLACTCQEANRAAVTAAATPCVISACGVQVAIGQVQPATEALCANPPSAPASSAAAPPASSAAAPPASSAAAPPASSAAAPASSAAAPSGDDSYPLPSAVPSDDDSYPVPSASAAPSHTPTGNGTVTPPAETSGPVEAGAAKAGFMGAAALAGLVALAL</sequence>
<evidence type="ECO:0000256" key="9">
    <source>
        <dbReference type="PROSITE-ProRule" id="PRU01356"/>
    </source>
</evidence>
<evidence type="ECO:0000259" key="12">
    <source>
        <dbReference type="PROSITE" id="PS52012"/>
    </source>
</evidence>
<accession>A0A9P9A6F1</accession>
<dbReference type="GO" id="GO:0046872">
    <property type="term" value="F:metal ion binding"/>
    <property type="evidence" value="ECO:0007669"/>
    <property type="project" value="UniProtKB-UniRule"/>
</dbReference>
<feature type="domain" description="CFEM" evidence="12">
    <location>
        <begin position="1"/>
        <end position="110"/>
    </location>
</feature>
<evidence type="ECO:0000313" key="14">
    <source>
        <dbReference type="Proteomes" id="UP000770015"/>
    </source>
</evidence>
<dbReference type="EMBL" id="JAGSXJ010000031">
    <property type="protein sequence ID" value="KAH6669758.1"/>
    <property type="molecule type" value="Genomic_DNA"/>
</dbReference>
<keyword evidence="9" id="KW-0349">Heme</keyword>
<feature type="signal peptide" evidence="11">
    <location>
        <begin position="1"/>
        <end position="16"/>
    </location>
</feature>
<dbReference type="GO" id="GO:0098552">
    <property type="term" value="C:side of membrane"/>
    <property type="evidence" value="ECO:0007669"/>
    <property type="project" value="UniProtKB-KW"/>
</dbReference>
<evidence type="ECO:0000256" key="8">
    <source>
        <dbReference type="ARBA" id="ARBA00023288"/>
    </source>
</evidence>
<dbReference type="PROSITE" id="PS52012">
    <property type="entry name" value="CFEM"/>
    <property type="match status" value="1"/>
</dbReference>
<evidence type="ECO:0000256" key="2">
    <source>
        <dbReference type="ARBA" id="ARBA00004613"/>
    </source>
</evidence>
<comment type="caution">
    <text evidence="13">The sequence shown here is derived from an EMBL/GenBank/DDBJ whole genome shotgun (WGS) entry which is preliminary data.</text>
</comment>
<evidence type="ECO:0000256" key="11">
    <source>
        <dbReference type="SAM" id="SignalP"/>
    </source>
</evidence>
<evidence type="ECO:0000256" key="1">
    <source>
        <dbReference type="ARBA" id="ARBA00004589"/>
    </source>
</evidence>
<protein>
    <recommendedName>
        <fullName evidence="12">CFEM domain-containing protein</fullName>
    </recommendedName>
</protein>
<keyword evidence="6 11" id="KW-0732">Signal</keyword>
<comment type="caution">
    <text evidence="9">Lacks conserved residue(s) required for the propagation of feature annotation.</text>
</comment>
<proteinExistence type="inferred from homology"/>
<reference evidence="13" key="1">
    <citation type="journal article" date="2021" name="Nat. Commun.">
        <title>Genetic determinants of endophytism in the Arabidopsis root mycobiome.</title>
        <authorList>
            <person name="Mesny F."/>
            <person name="Miyauchi S."/>
            <person name="Thiergart T."/>
            <person name="Pickel B."/>
            <person name="Atanasova L."/>
            <person name="Karlsson M."/>
            <person name="Huettel B."/>
            <person name="Barry K.W."/>
            <person name="Haridas S."/>
            <person name="Chen C."/>
            <person name="Bauer D."/>
            <person name="Andreopoulos W."/>
            <person name="Pangilinan J."/>
            <person name="LaButti K."/>
            <person name="Riley R."/>
            <person name="Lipzen A."/>
            <person name="Clum A."/>
            <person name="Drula E."/>
            <person name="Henrissat B."/>
            <person name="Kohler A."/>
            <person name="Grigoriev I.V."/>
            <person name="Martin F.M."/>
            <person name="Hacquard S."/>
        </authorList>
    </citation>
    <scope>NUCLEOTIDE SEQUENCE</scope>
    <source>
        <strain evidence="13">MPI-SDFR-AT-0117</strain>
    </source>
</reference>
<dbReference type="AlphaFoldDB" id="A0A9P9A6F1"/>
<keyword evidence="5" id="KW-0472">Membrane</keyword>
<keyword evidence="8" id="KW-0449">Lipoprotein</keyword>
<dbReference type="GO" id="GO:0005576">
    <property type="term" value="C:extracellular region"/>
    <property type="evidence" value="ECO:0007669"/>
    <property type="project" value="UniProtKB-SubCell"/>
</dbReference>